<dbReference type="AlphaFoldDB" id="A0A4P2QP47"/>
<evidence type="ECO:0000313" key="3">
    <source>
        <dbReference type="Proteomes" id="UP000295497"/>
    </source>
</evidence>
<feature type="region of interest" description="Disordered" evidence="1">
    <location>
        <begin position="490"/>
        <end position="512"/>
    </location>
</feature>
<proteinExistence type="predicted"/>
<feature type="compositionally biased region" description="Low complexity" evidence="1">
    <location>
        <begin position="500"/>
        <end position="512"/>
    </location>
</feature>
<name>A0A4P2QP47_SORCE</name>
<dbReference type="Proteomes" id="UP000295497">
    <property type="component" value="Chromosome"/>
</dbReference>
<dbReference type="RefSeq" id="WP_129575388.1">
    <property type="nucleotide sequence ID" value="NZ_CP012672.1"/>
</dbReference>
<evidence type="ECO:0000256" key="1">
    <source>
        <dbReference type="SAM" id="MobiDB-lite"/>
    </source>
</evidence>
<organism evidence="2 3">
    <name type="scientific">Sorangium cellulosum</name>
    <name type="common">Polyangium cellulosum</name>
    <dbReference type="NCBI Taxonomy" id="56"/>
    <lineage>
        <taxon>Bacteria</taxon>
        <taxon>Pseudomonadati</taxon>
        <taxon>Myxococcota</taxon>
        <taxon>Polyangia</taxon>
        <taxon>Polyangiales</taxon>
        <taxon>Polyangiaceae</taxon>
        <taxon>Sorangium</taxon>
    </lineage>
</organism>
<protein>
    <submittedName>
        <fullName evidence="2">Uncharacterized protein</fullName>
    </submittedName>
</protein>
<sequence length="512" mass="54779">MLDRVAVHQTRLRTPGLGLDAKGVALGAKGLVLLPSIDRLVAFLALYTRQGSLGDILRSLVVEVVRSKLGAREVTLLFAAESSDRLDRVAEIARLAGGYCFTGTSRHFVQYRDAAAPFGYDVPQILPSDAALSLYHNAFSQTYEVERRLDVRGLLLRLEPHLDPAAGREPGPRWLVAESGLGPALIRYLSRSSVEAEVGLCEWPPESSFDDAPVLRYLFRVPAVPGRMVPLLTSTPGLGYFVPVAPGAAVEIGFRHPVNLRACPVFSEAGLVLFRGRGREALEIAKLPAMGDVSAFARVELSREPAVARVTPEGDARRPASVVLSLRLVPSSEPWRTVTASWIRPEEMQLLRHVAYALGPETLRRARIAFTAAGAFLRHPTGIEGIPVGEFFREVHPGLYIPAGYDAVPAVAPAVLFRALGAPAGQALFIGRDGRAIGVAEDAFVPLETALLEAQQWSPVPAQSAGLTAALATELPEVVLGGVGIRPLRDLAPPDASGEPRALPPGAGRAPQ</sequence>
<evidence type="ECO:0000313" key="2">
    <source>
        <dbReference type="EMBL" id="AUX31631.1"/>
    </source>
</evidence>
<accession>A0A4P2QP47</accession>
<dbReference type="EMBL" id="CP012672">
    <property type="protein sequence ID" value="AUX31631.1"/>
    <property type="molecule type" value="Genomic_DNA"/>
</dbReference>
<reference evidence="2 3" key="1">
    <citation type="submission" date="2015-09" db="EMBL/GenBank/DDBJ databases">
        <title>Sorangium comparison.</title>
        <authorList>
            <person name="Zaburannyi N."/>
            <person name="Bunk B."/>
            <person name="Overmann J."/>
            <person name="Mueller R."/>
        </authorList>
    </citation>
    <scope>NUCLEOTIDE SEQUENCE [LARGE SCALE GENOMIC DNA]</scope>
    <source>
        <strain evidence="2 3">So ce836</strain>
    </source>
</reference>
<gene>
    <name evidence="2" type="ORF">SOCE836_037620</name>
</gene>